<proteinExistence type="predicted"/>
<keyword evidence="2" id="KW-0689">Ribosomal protein</keyword>
<protein>
    <submittedName>
        <fullName evidence="2">Ribosomal protein, L7Ae family</fullName>
    </submittedName>
</protein>
<evidence type="ECO:0000313" key="3">
    <source>
        <dbReference type="Proteomes" id="UP000006094"/>
    </source>
</evidence>
<accession>K0B2D9</accession>
<keyword evidence="2" id="KW-0687">Ribonucleoprotein</keyword>
<dbReference type="AlphaFoldDB" id="K0B2D9"/>
<dbReference type="eggNOG" id="COG1358">
    <property type="taxonomic scope" value="Bacteria"/>
</dbReference>
<evidence type="ECO:0000313" key="2">
    <source>
        <dbReference type="EMBL" id="AFS79272.1"/>
    </source>
</evidence>
<dbReference type="EMBL" id="CP003326">
    <property type="protein sequence ID" value="AFS79272.1"/>
    <property type="molecule type" value="Genomic_DNA"/>
</dbReference>
<dbReference type="PATRIC" id="fig|1128398.3.peg.2348"/>
<dbReference type="InterPro" id="IPR004038">
    <property type="entry name" value="Ribosomal_eL8/eL30/eS12/Gad45"/>
</dbReference>
<organism evidence="2 3">
    <name type="scientific">Gottschalkia acidurici (strain ATCC 7906 / DSM 604 / BCRC 14475 / CIP 104303 / KCTC 5404 / NCIMB 10678 / 9a)</name>
    <name type="common">Clostridium acidurici</name>
    <dbReference type="NCBI Taxonomy" id="1128398"/>
    <lineage>
        <taxon>Bacteria</taxon>
        <taxon>Bacillati</taxon>
        <taxon>Bacillota</taxon>
        <taxon>Tissierellia</taxon>
        <taxon>Tissierellales</taxon>
        <taxon>Gottschalkiaceae</taxon>
        <taxon>Gottschalkia</taxon>
    </lineage>
</organism>
<dbReference type="Pfam" id="PF01248">
    <property type="entry name" value="Ribosomal_L7Ae"/>
    <property type="match status" value="1"/>
</dbReference>
<dbReference type="Gene3D" id="3.30.1330.30">
    <property type="match status" value="1"/>
</dbReference>
<dbReference type="SUPFAM" id="SSF55315">
    <property type="entry name" value="L30e-like"/>
    <property type="match status" value="1"/>
</dbReference>
<name>K0B2D9_GOTA9</name>
<dbReference type="InterPro" id="IPR029064">
    <property type="entry name" value="Ribosomal_eL30-like_sf"/>
</dbReference>
<gene>
    <name evidence="2" type="ordered locus">Curi_c22690</name>
</gene>
<dbReference type="GO" id="GO:0005840">
    <property type="term" value="C:ribosome"/>
    <property type="evidence" value="ECO:0007669"/>
    <property type="project" value="UniProtKB-KW"/>
</dbReference>
<reference evidence="2 3" key="1">
    <citation type="journal article" date="2012" name="PLoS ONE">
        <title>The purine-utilizing bacterium Clostridium acidurici 9a: a genome-guided metabolic reconsideration.</title>
        <authorList>
            <person name="Hartwich K."/>
            <person name="Poehlein A."/>
            <person name="Daniel R."/>
        </authorList>
    </citation>
    <scope>NUCLEOTIDE SEQUENCE [LARGE SCALE GENOMIC DNA]</scope>
    <source>
        <strain evidence="3">ATCC 7906 / DSM 604 / BCRC 14475 / CIP 104303 / KCTC 5404 / NCIMB 10678 / 9a</strain>
    </source>
</reference>
<dbReference type="KEGG" id="cad:Curi_c22690"/>
<evidence type="ECO:0000259" key="1">
    <source>
        <dbReference type="Pfam" id="PF01248"/>
    </source>
</evidence>
<dbReference type="HOGENOM" id="CLU_168063_2_0_9"/>
<feature type="domain" description="Ribosomal protein eL8/eL30/eS12/Gadd45" evidence="1">
    <location>
        <begin position="5"/>
        <end position="79"/>
    </location>
</feature>
<dbReference type="STRING" id="1128398.Curi_c22690"/>
<sequence length="80" mass="8804">MLQSLKEANKVVGTKQVKRAIMHDEAKQLLIAKDAEPRIVHELVALCDERLIEVVYMDTMKELGKACGIEVSAASAAILK</sequence>
<dbReference type="Proteomes" id="UP000006094">
    <property type="component" value="Chromosome"/>
</dbReference>
<keyword evidence="3" id="KW-1185">Reference proteome</keyword>
<dbReference type="RefSeq" id="WP_014968408.1">
    <property type="nucleotide sequence ID" value="NC_018664.1"/>
</dbReference>